<evidence type="ECO:0000313" key="2">
    <source>
        <dbReference type="Proteomes" id="UP000002037"/>
    </source>
</evidence>
<reference evidence="1 2" key="1">
    <citation type="journal article" date="2009" name="Nature">
        <title>Evolution of pathogenicity and sexual reproduction in eight Candida genomes.</title>
        <authorList>
            <person name="Butler G."/>
            <person name="Rasmussen M.D."/>
            <person name="Lin M.F."/>
            <person name="Santos M.A."/>
            <person name="Sakthikumar S."/>
            <person name="Munro C.A."/>
            <person name="Rheinbay E."/>
            <person name="Grabherr M."/>
            <person name="Forche A."/>
            <person name="Reedy J.L."/>
            <person name="Agrafioti I."/>
            <person name="Arnaud M.B."/>
            <person name="Bates S."/>
            <person name="Brown A.J."/>
            <person name="Brunke S."/>
            <person name="Costanzo M.C."/>
            <person name="Fitzpatrick D.A."/>
            <person name="de Groot P.W."/>
            <person name="Harris D."/>
            <person name="Hoyer L.L."/>
            <person name="Hube B."/>
            <person name="Klis F.M."/>
            <person name="Kodira C."/>
            <person name="Lennard N."/>
            <person name="Logue M.E."/>
            <person name="Martin R."/>
            <person name="Neiman A.M."/>
            <person name="Nikolaou E."/>
            <person name="Quail M.A."/>
            <person name="Quinn J."/>
            <person name="Santos M.C."/>
            <person name="Schmitzberger F.F."/>
            <person name="Sherlock G."/>
            <person name="Shah P."/>
            <person name="Silverstein K.A."/>
            <person name="Skrzypek M.S."/>
            <person name="Soll D."/>
            <person name="Staggs R."/>
            <person name="Stansfield I."/>
            <person name="Stumpf M.P."/>
            <person name="Sudbery P.E."/>
            <person name="Srikantha T."/>
            <person name="Zeng Q."/>
            <person name="Berman J."/>
            <person name="Berriman M."/>
            <person name="Heitman J."/>
            <person name="Gow N.A."/>
            <person name="Lorenz M.C."/>
            <person name="Birren B.W."/>
            <person name="Kellis M."/>
            <person name="Cuomo C.A."/>
        </authorList>
    </citation>
    <scope>NUCLEOTIDE SEQUENCE [LARGE SCALE GENOMIC DNA]</scope>
    <source>
        <strain evidence="2">ATCC MYA-3404 / T1</strain>
    </source>
</reference>
<dbReference type="eggNOG" id="ENOG502S491">
    <property type="taxonomic scope" value="Eukaryota"/>
</dbReference>
<dbReference type="Proteomes" id="UP000002037">
    <property type="component" value="Unassembled WGS sequence"/>
</dbReference>
<dbReference type="AlphaFoldDB" id="C5MH16"/>
<dbReference type="VEuPathDB" id="FungiDB:CTRG_05370"/>
<dbReference type="GeneID" id="8299694"/>
<protein>
    <submittedName>
        <fullName evidence="1">Uncharacterized protein</fullName>
    </submittedName>
</protein>
<accession>C5MH16</accession>
<gene>
    <name evidence="1" type="ORF">CTRG_05370</name>
</gene>
<proteinExistence type="predicted"/>
<evidence type="ECO:0000313" key="1">
    <source>
        <dbReference type="EMBL" id="EER30918.1"/>
    </source>
</evidence>
<dbReference type="KEGG" id="ctp:CTRG_05370"/>
<name>C5MH16_CANTT</name>
<organism evidence="1 2">
    <name type="scientific">Candida tropicalis (strain ATCC MYA-3404 / T1)</name>
    <name type="common">Yeast</name>
    <dbReference type="NCBI Taxonomy" id="294747"/>
    <lineage>
        <taxon>Eukaryota</taxon>
        <taxon>Fungi</taxon>
        <taxon>Dikarya</taxon>
        <taxon>Ascomycota</taxon>
        <taxon>Saccharomycotina</taxon>
        <taxon>Pichiomycetes</taxon>
        <taxon>Debaryomycetaceae</taxon>
        <taxon>Candida/Lodderomyces clade</taxon>
        <taxon>Candida</taxon>
    </lineage>
</organism>
<dbReference type="EMBL" id="GG692402">
    <property type="protein sequence ID" value="EER30918.1"/>
    <property type="molecule type" value="Genomic_DNA"/>
</dbReference>
<dbReference type="OrthoDB" id="4080562at2759"/>
<sequence>MKYPIMIKKFQRLNYTNSTLSYLTKTTINPNDFQLKKPTHFIPKSLLVLSTPNNLPQVIEDSIKFHQDPSLSDLQLVVAGVDTVVPYSHRNGVSELWMNQPIKIGQSLLLEDRDDLNKPPRESDGLNIVVAKKNWKNIESNLNIKLRNDMNLNLNLANTVFSTGSIITLFYFSHINNQKGGINHSGQHLCDLQIELPRGVVPRHSHASIHDNWTDLYPGENSFKITKCVGNLLKTVDNKPAAQVS</sequence>
<dbReference type="RefSeq" id="XP_002551072.1">
    <property type="nucleotide sequence ID" value="XM_002551026.1"/>
</dbReference>
<keyword evidence="2" id="KW-1185">Reference proteome</keyword>
<dbReference type="HOGENOM" id="CLU_1133458_0_0_1"/>